<dbReference type="Proteomes" id="UP000582837">
    <property type="component" value="Unassembled WGS sequence"/>
</dbReference>
<name>A0A841GM03_9BACT</name>
<keyword evidence="2" id="KW-1185">Reference proteome</keyword>
<sequence>MRSPKLTVESLAVETFEVNEVQVHFDSTFTTGGPWFCAENCAPDTDPHYC</sequence>
<reference evidence="1 2" key="1">
    <citation type="submission" date="2020-08" db="EMBL/GenBank/DDBJ databases">
        <title>Genomic Encyclopedia of Type Strains, Phase IV (KMG-IV): sequencing the most valuable type-strain genomes for metagenomic binning, comparative biology and taxonomic classification.</title>
        <authorList>
            <person name="Goeker M."/>
        </authorList>
    </citation>
    <scope>NUCLEOTIDE SEQUENCE [LARGE SCALE GENOMIC DNA]</scope>
    <source>
        <strain evidence="1 2">DSM 29007</strain>
    </source>
</reference>
<protein>
    <recommendedName>
        <fullName evidence="3">Lantibiotic</fullName>
    </recommendedName>
</protein>
<evidence type="ECO:0008006" key="3">
    <source>
        <dbReference type="Google" id="ProtNLM"/>
    </source>
</evidence>
<dbReference type="AlphaFoldDB" id="A0A841GM03"/>
<organism evidence="1 2">
    <name type="scientific">Longimicrobium terrae</name>
    <dbReference type="NCBI Taxonomy" id="1639882"/>
    <lineage>
        <taxon>Bacteria</taxon>
        <taxon>Pseudomonadati</taxon>
        <taxon>Gemmatimonadota</taxon>
        <taxon>Longimicrobiia</taxon>
        <taxon>Longimicrobiales</taxon>
        <taxon>Longimicrobiaceae</taxon>
        <taxon>Longimicrobium</taxon>
    </lineage>
</organism>
<comment type="caution">
    <text evidence="1">The sequence shown here is derived from an EMBL/GenBank/DDBJ whole genome shotgun (WGS) entry which is preliminary data.</text>
</comment>
<evidence type="ECO:0000313" key="2">
    <source>
        <dbReference type="Proteomes" id="UP000582837"/>
    </source>
</evidence>
<proteinExistence type="predicted"/>
<gene>
    <name evidence="1" type="ORF">HNQ61_001428</name>
</gene>
<evidence type="ECO:0000313" key="1">
    <source>
        <dbReference type="EMBL" id="MBB6069811.1"/>
    </source>
</evidence>
<dbReference type="EMBL" id="JACHIA010000003">
    <property type="protein sequence ID" value="MBB6069811.1"/>
    <property type="molecule type" value="Genomic_DNA"/>
</dbReference>
<accession>A0A841GM03</accession>